<feature type="domain" description="Calpain catalytic" evidence="7">
    <location>
        <begin position="34"/>
        <end position="345"/>
    </location>
</feature>
<dbReference type="SUPFAM" id="SSF54001">
    <property type="entry name" value="Cysteine proteinases"/>
    <property type="match status" value="1"/>
</dbReference>
<dbReference type="Proteomes" id="UP000700334">
    <property type="component" value="Unassembled WGS sequence"/>
</dbReference>
<evidence type="ECO:0000256" key="1">
    <source>
        <dbReference type="ARBA" id="ARBA00007623"/>
    </source>
</evidence>
<dbReference type="GO" id="GO:0005737">
    <property type="term" value="C:cytoplasm"/>
    <property type="evidence" value="ECO:0007669"/>
    <property type="project" value="TreeGrafter"/>
</dbReference>
<dbReference type="AlphaFoldDB" id="A0A8J6DJ14"/>
<dbReference type="CDD" id="cd00044">
    <property type="entry name" value="CysPc"/>
    <property type="match status" value="1"/>
</dbReference>
<dbReference type="InterPro" id="IPR038765">
    <property type="entry name" value="Papain-like_cys_pep_sf"/>
</dbReference>
<evidence type="ECO:0000256" key="2">
    <source>
        <dbReference type="ARBA" id="ARBA00022670"/>
    </source>
</evidence>
<dbReference type="Pfam" id="PF21875">
    <property type="entry name" value="CAPN13-like_C_EFh"/>
    <property type="match status" value="1"/>
</dbReference>
<accession>A0A8J6DJ14</accession>
<feature type="active site" evidence="5 6">
    <location>
        <position position="273"/>
    </location>
</feature>
<evidence type="ECO:0000256" key="4">
    <source>
        <dbReference type="ARBA" id="ARBA00022807"/>
    </source>
</evidence>
<dbReference type="SUPFAM" id="SSF47473">
    <property type="entry name" value="EF-hand"/>
    <property type="match status" value="1"/>
</dbReference>
<comment type="caution">
    <text evidence="8">The sequence shown here is derived from an EMBL/GenBank/DDBJ whole genome shotgun (WGS) entry which is preliminary data.</text>
</comment>
<sequence>MTYYQEPLANTPVVSFNGQDFYSLRDRCLRSGRLFEDDMFPISPSSIGLQLYQKKGFSTLEWKRPQDLSNGTPYFILEGVSRFDIQQGLAGDCWFLAALGALTQSPQHLQKILMDQSFSHQYAGIFRFRFWQCGQWVEVVVDDRLPIVDRNYLFVHPRSDNQEFWPCLLEKAYAKFRGSYANLNYGYIADALVDLTGGVVTSFDLHSSPADLVTMVKRAAKAGSLITCTTPAGPSGKATELANGLVSQHAYTVTGAEQIRYRRGWEDLIRLWNPWGKTEWKGRWRDGYGFWKPLCSAQRTHVQRWMETQDQSKNWLHDNKEDGEFWMSCQDFQENFSCLFVCNQVPISLSHGNKVCERWSQMAFKDCVIPGYSAEGLPKYSQYIFSVPDNTRGNNVVVSFTIMPEDFKVEQEKFPLSFEVFKFQHLQEKLPSTFFSQFRSSVKGTVSRTKCNLTKCYTLTSGTYVVAASARKEAIEFLGRVFLKMPDCDSIPEDDWEQSIFHRYAQQGVDIDATRLQRLLNHELLRGHPEDTFSLDQCRGMVALMDLKVDGRLDEKEFSRLWSRLVHCQSVFQNIQRYSGIFLSSDLYQALQDTEFLAGVSITNDLLDLMTLRYSDSSGKVTFPNLACFLVRLEAMSSKCLRRDTLKTITEQVSGVKRRRESKASIMRWSPGALAQGTEPVLDIPSSARFLITLLSASFRNEVNIKLCVPTPGSSDSLNLLFSQAGNEAFQNLTKDGKGIYLTEIELNKAEDYGGSHKSRRELKNTC</sequence>
<evidence type="ECO:0000256" key="6">
    <source>
        <dbReference type="PROSITE-ProRule" id="PRU00239"/>
    </source>
</evidence>
<dbReference type="InterPro" id="IPR011992">
    <property type="entry name" value="EF-hand-dom_pair"/>
</dbReference>
<evidence type="ECO:0000313" key="9">
    <source>
        <dbReference type="Proteomes" id="UP000700334"/>
    </source>
</evidence>
<dbReference type="Gene3D" id="2.60.120.380">
    <property type="match status" value="1"/>
</dbReference>
<gene>
    <name evidence="8" type="ORF">J0S82_019522</name>
</gene>
<reference evidence="8" key="1">
    <citation type="journal article" date="2021" name="Evol. Appl.">
        <title>The genome of the Pyrenean desman and the effects of bottlenecks and inbreeding on the genomic landscape of an endangered species.</title>
        <authorList>
            <person name="Escoda L."/>
            <person name="Castresana J."/>
        </authorList>
    </citation>
    <scope>NUCLEOTIDE SEQUENCE</scope>
    <source>
        <strain evidence="8">IBE-C5619</strain>
    </source>
</reference>
<protein>
    <submittedName>
        <fullName evidence="8">Calpain-13</fullName>
    </submittedName>
</protein>
<dbReference type="InterPro" id="IPR036213">
    <property type="entry name" value="Calpain_III_sf"/>
</dbReference>
<dbReference type="PANTHER" id="PTHR10183:SF333">
    <property type="entry name" value="CALPAIN-13"/>
    <property type="match status" value="1"/>
</dbReference>
<dbReference type="PRINTS" id="PR00704">
    <property type="entry name" value="CALPAIN"/>
</dbReference>
<evidence type="ECO:0000313" key="8">
    <source>
        <dbReference type="EMBL" id="KAG8510204.1"/>
    </source>
</evidence>
<dbReference type="PROSITE" id="PS50203">
    <property type="entry name" value="CALPAIN_CAT"/>
    <property type="match status" value="1"/>
</dbReference>
<dbReference type="Gene3D" id="3.90.70.10">
    <property type="entry name" value="Cysteine proteinases"/>
    <property type="match status" value="1"/>
</dbReference>
<comment type="similarity">
    <text evidence="1">Belongs to the peptidase C2 family.</text>
</comment>
<keyword evidence="2 6" id="KW-0645">Protease</keyword>
<dbReference type="FunFam" id="2.60.120.380:FF:000016">
    <property type="entry name" value="Calpain 13"/>
    <property type="match status" value="1"/>
</dbReference>
<evidence type="ECO:0000256" key="3">
    <source>
        <dbReference type="ARBA" id="ARBA00022801"/>
    </source>
</evidence>
<keyword evidence="3 6" id="KW-0378">Hydrolase</keyword>
<dbReference type="PROSITE" id="PS00139">
    <property type="entry name" value="THIOL_PROTEASE_CYS"/>
    <property type="match status" value="1"/>
</dbReference>
<dbReference type="SUPFAM" id="SSF49758">
    <property type="entry name" value="Calpain large subunit, middle domain (domain III)"/>
    <property type="match status" value="1"/>
</dbReference>
<dbReference type="InterPro" id="IPR000169">
    <property type="entry name" value="Pept_cys_AS"/>
</dbReference>
<dbReference type="FunFam" id="3.90.70.10:FF:000054">
    <property type="entry name" value="Calpain 14"/>
    <property type="match status" value="1"/>
</dbReference>
<keyword evidence="9" id="KW-1185">Reference proteome</keyword>
<keyword evidence="4 6" id="KW-0788">Thiol protease</keyword>
<dbReference type="InterPro" id="IPR022684">
    <property type="entry name" value="Calpain_cysteine_protease"/>
</dbReference>
<dbReference type="Pfam" id="PF00648">
    <property type="entry name" value="Peptidase_C2"/>
    <property type="match status" value="1"/>
</dbReference>
<feature type="active site" evidence="5 6">
    <location>
        <position position="249"/>
    </location>
</feature>
<dbReference type="InterPro" id="IPR001300">
    <property type="entry name" value="Peptidase_C2_calpain_cat"/>
</dbReference>
<dbReference type="EMBL" id="JAGFMF010011890">
    <property type="protein sequence ID" value="KAG8510204.1"/>
    <property type="molecule type" value="Genomic_DNA"/>
</dbReference>
<proteinExistence type="inferred from homology"/>
<dbReference type="SMART" id="SM00230">
    <property type="entry name" value="CysPc"/>
    <property type="match status" value="1"/>
</dbReference>
<dbReference type="OrthoDB" id="424753at2759"/>
<evidence type="ECO:0000256" key="5">
    <source>
        <dbReference type="PIRSR" id="PIRSR622684-1"/>
    </source>
</evidence>
<dbReference type="GO" id="GO:0006508">
    <property type="term" value="P:proteolysis"/>
    <property type="evidence" value="ECO:0007669"/>
    <property type="project" value="UniProtKB-KW"/>
</dbReference>
<dbReference type="InterPro" id="IPR054069">
    <property type="entry name" value="CAPN3/13-like_C_EFh"/>
</dbReference>
<feature type="active site" evidence="5 6">
    <location>
        <position position="93"/>
    </location>
</feature>
<organism evidence="8 9">
    <name type="scientific">Galemys pyrenaicus</name>
    <name type="common">Iberian desman</name>
    <name type="synonym">Pyrenean desman</name>
    <dbReference type="NCBI Taxonomy" id="202257"/>
    <lineage>
        <taxon>Eukaryota</taxon>
        <taxon>Metazoa</taxon>
        <taxon>Chordata</taxon>
        <taxon>Craniata</taxon>
        <taxon>Vertebrata</taxon>
        <taxon>Euteleostomi</taxon>
        <taxon>Mammalia</taxon>
        <taxon>Eutheria</taxon>
        <taxon>Laurasiatheria</taxon>
        <taxon>Eulipotyphla</taxon>
        <taxon>Talpidae</taxon>
        <taxon>Galemys</taxon>
    </lineage>
</organism>
<dbReference type="PANTHER" id="PTHR10183">
    <property type="entry name" value="CALPAIN"/>
    <property type="match status" value="1"/>
</dbReference>
<name>A0A8J6DJ14_GALPY</name>
<evidence type="ECO:0000259" key="7">
    <source>
        <dbReference type="PROSITE" id="PS50203"/>
    </source>
</evidence>
<dbReference type="Gene3D" id="1.10.238.10">
    <property type="entry name" value="EF-hand"/>
    <property type="match status" value="1"/>
</dbReference>
<dbReference type="GO" id="GO:0004198">
    <property type="term" value="F:calcium-dependent cysteine-type endopeptidase activity"/>
    <property type="evidence" value="ECO:0007669"/>
    <property type="project" value="InterPro"/>
</dbReference>